<evidence type="ECO:0000313" key="2">
    <source>
        <dbReference type="Proteomes" id="UP001066276"/>
    </source>
</evidence>
<organism evidence="1 2">
    <name type="scientific">Pleurodeles waltl</name>
    <name type="common">Iberian ribbed newt</name>
    <dbReference type="NCBI Taxonomy" id="8319"/>
    <lineage>
        <taxon>Eukaryota</taxon>
        <taxon>Metazoa</taxon>
        <taxon>Chordata</taxon>
        <taxon>Craniata</taxon>
        <taxon>Vertebrata</taxon>
        <taxon>Euteleostomi</taxon>
        <taxon>Amphibia</taxon>
        <taxon>Batrachia</taxon>
        <taxon>Caudata</taxon>
        <taxon>Salamandroidea</taxon>
        <taxon>Salamandridae</taxon>
        <taxon>Pleurodelinae</taxon>
        <taxon>Pleurodeles</taxon>
    </lineage>
</organism>
<gene>
    <name evidence="1" type="ORF">NDU88_000605</name>
</gene>
<name>A0AAV7V8V9_PLEWA</name>
<comment type="caution">
    <text evidence="1">The sequence shown here is derived from an EMBL/GenBank/DDBJ whole genome shotgun (WGS) entry which is preliminary data.</text>
</comment>
<keyword evidence="2" id="KW-1185">Reference proteome</keyword>
<sequence>MLQPVRLPVRRVRPLVYAVADRAPDVPLAVSTLVEKKQQETRNPSEPKVPHWAVEHVLQLRPGALACLRVPGSLGWVERPLLALYVKPGRVRFFPRGPEQVRCWSWGGGEISFWLRASGARHKSKCTLLVGFRAKRGRAADAQEGPPHTLEGRVAPKSGPLTVLPRPRLCFRQSRVGGSRCSGYRCVPSPPTAGGHRTVPLRARPARGSWNPAEWCEWTGVGDFRRREPPGLYRRLRYDSTPR</sequence>
<accession>A0AAV7V8V9</accession>
<evidence type="ECO:0000313" key="1">
    <source>
        <dbReference type="EMBL" id="KAJ1196740.1"/>
    </source>
</evidence>
<protein>
    <submittedName>
        <fullName evidence="1">Uncharacterized protein</fullName>
    </submittedName>
</protein>
<dbReference type="Proteomes" id="UP001066276">
    <property type="component" value="Chromosome 2_1"/>
</dbReference>
<dbReference type="AlphaFoldDB" id="A0AAV7V8V9"/>
<dbReference type="EMBL" id="JANPWB010000003">
    <property type="protein sequence ID" value="KAJ1196740.1"/>
    <property type="molecule type" value="Genomic_DNA"/>
</dbReference>
<proteinExistence type="predicted"/>
<reference evidence="1" key="1">
    <citation type="journal article" date="2022" name="bioRxiv">
        <title>Sequencing and chromosome-scale assembly of the giantPleurodeles waltlgenome.</title>
        <authorList>
            <person name="Brown T."/>
            <person name="Elewa A."/>
            <person name="Iarovenko S."/>
            <person name="Subramanian E."/>
            <person name="Araus A.J."/>
            <person name="Petzold A."/>
            <person name="Susuki M."/>
            <person name="Suzuki K.-i.T."/>
            <person name="Hayashi T."/>
            <person name="Toyoda A."/>
            <person name="Oliveira C."/>
            <person name="Osipova E."/>
            <person name="Leigh N.D."/>
            <person name="Simon A."/>
            <person name="Yun M.H."/>
        </authorList>
    </citation>
    <scope>NUCLEOTIDE SEQUENCE</scope>
    <source>
        <strain evidence="1">20211129_DDA</strain>
        <tissue evidence="1">Liver</tissue>
    </source>
</reference>